<proteinExistence type="predicted"/>
<dbReference type="PANTHER" id="PTHR14187:SF5">
    <property type="entry name" value="HEAT SHOCK 70 KDA PROTEIN 12A"/>
    <property type="match status" value="1"/>
</dbReference>
<sequence length="431" mass="47625">MAPDVAKNFIVVGIGFGTTYSGVAWAECDTSDNIEIEMVTSWDTDLHDCSDKEKAPTQLGFGDGSETPSWGYGIPLDEDCVRWFKLLLLGDRDVPSEVKDSAQYQVAKSMSAKHKKTATELVALYLGFIWRHSLEAIERSVGATLVQLCRFRVVITLPAIWPAYAQQKMMTAAKDSGILAKRQAGETMLSFISEPEAAALATLTDLSTRSSVKSLGGLCGGVFVDDQFIAAVEAKWGILNWSSASHGDKKQFINDNWERGIKPQFANQPGKTWRVVVPDTCNSEANPRGKRTWTTEFTSEEVLAMFDLCIDRIIELIKAQGDAIKTKLSTTPTYIVLVGGFGRCRYLFDRVKQLANDYDAEVLQSRDGKPWSAIACGAVLHGLSISKVSAGMTCTVRARIARASYGIVYNDDFEDKRHSNADKMWNERAKR</sequence>
<dbReference type="CDD" id="cd10170">
    <property type="entry name" value="ASKHA_NBD_HSP70"/>
    <property type="match status" value="1"/>
</dbReference>
<name>A0A9Q0BGH3_9HYPO</name>
<evidence type="ECO:0000313" key="1">
    <source>
        <dbReference type="EMBL" id="KAI6783710.1"/>
    </source>
</evidence>
<keyword evidence="2" id="KW-1185">Reference proteome</keyword>
<organism evidence="1 2">
    <name type="scientific">Emericellopsis cladophorae</name>
    <dbReference type="NCBI Taxonomy" id="2686198"/>
    <lineage>
        <taxon>Eukaryota</taxon>
        <taxon>Fungi</taxon>
        <taxon>Dikarya</taxon>
        <taxon>Ascomycota</taxon>
        <taxon>Pezizomycotina</taxon>
        <taxon>Sordariomycetes</taxon>
        <taxon>Hypocreomycetidae</taxon>
        <taxon>Hypocreales</taxon>
        <taxon>Bionectriaceae</taxon>
        <taxon>Emericellopsis</taxon>
    </lineage>
</organism>
<dbReference type="OrthoDB" id="2963168at2759"/>
<dbReference type="Proteomes" id="UP001055219">
    <property type="component" value="Unassembled WGS sequence"/>
</dbReference>
<accession>A0A9Q0BGH3</accession>
<comment type="caution">
    <text evidence="1">The sequence shown here is derived from an EMBL/GenBank/DDBJ whole genome shotgun (WGS) entry which is preliminary data.</text>
</comment>
<evidence type="ECO:0008006" key="3">
    <source>
        <dbReference type="Google" id="ProtNLM"/>
    </source>
</evidence>
<dbReference type="InterPro" id="IPR043129">
    <property type="entry name" value="ATPase_NBD"/>
</dbReference>
<dbReference type="SUPFAM" id="SSF53067">
    <property type="entry name" value="Actin-like ATPase domain"/>
    <property type="match status" value="2"/>
</dbReference>
<dbReference type="EMBL" id="JAGIXG020000006">
    <property type="protein sequence ID" value="KAI6783710.1"/>
    <property type="molecule type" value="Genomic_DNA"/>
</dbReference>
<reference evidence="1" key="1">
    <citation type="journal article" date="2021" name="J Fungi (Basel)">
        <title>Genomic and Metabolomic Analyses of the Marine Fungus Emericellopsis cladophorae: Insights into Saltwater Adaptability Mechanisms and Its Biosynthetic Potential.</title>
        <authorList>
            <person name="Goncalves M.F.M."/>
            <person name="Hilario S."/>
            <person name="Van de Peer Y."/>
            <person name="Esteves A.C."/>
            <person name="Alves A."/>
        </authorList>
    </citation>
    <scope>NUCLEOTIDE SEQUENCE</scope>
    <source>
        <strain evidence="1">MUM 19.33</strain>
    </source>
</reference>
<gene>
    <name evidence="1" type="ORF">J7T54_001586</name>
</gene>
<dbReference type="PANTHER" id="PTHR14187">
    <property type="entry name" value="ALPHA KINASE/ELONGATION FACTOR 2 KINASE"/>
    <property type="match status" value="1"/>
</dbReference>
<protein>
    <recommendedName>
        <fullName evidence="3">Actin-like ATPase domain-containing protein</fullName>
    </recommendedName>
</protein>
<evidence type="ECO:0000313" key="2">
    <source>
        <dbReference type="Proteomes" id="UP001055219"/>
    </source>
</evidence>
<dbReference type="AlphaFoldDB" id="A0A9Q0BGH3"/>
<reference evidence="1" key="2">
    <citation type="submission" date="2022-07" db="EMBL/GenBank/DDBJ databases">
        <authorList>
            <person name="Goncalves M.F.M."/>
            <person name="Hilario S."/>
            <person name="Van De Peer Y."/>
            <person name="Esteves A.C."/>
            <person name="Alves A."/>
        </authorList>
    </citation>
    <scope>NUCLEOTIDE SEQUENCE</scope>
    <source>
        <strain evidence="1">MUM 19.33</strain>
    </source>
</reference>
<dbReference type="Gene3D" id="3.30.420.40">
    <property type="match status" value="1"/>
</dbReference>
<dbReference type="GeneID" id="75828103"/>
<dbReference type="RefSeq" id="XP_051364566.1">
    <property type="nucleotide sequence ID" value="XM_051503598.1"/>
</dbReference>